<feature type="region of interest" description="Disordered" evidence="1">
    <location>
        <begin position="1"/>
        <end position="50"/>
    </location>
</feature>
<comment type="caution">
    <text evidence="2">The sequence shown here is derived from an EMBL/GenBank/DDBJ whole genome shotgun (WGS) entry which is preliminary data.</text>
</comment>
<evidence type="ECO:0000313" key="2">
    <source>
        <dbReference type="EMBL" id="OWZ19187.1"/>
    </source>
</evidence>
<protein>
    <submittedName>
        <fullName evidence="2">Uncharacterized protein</fullName>
    </submittedName>
</protein>
<feature type="compositionally biased region" description="Polar residues" evidence="1">
    <location>
        <begin position="40"/>
        <end position="50"/>
    </location>
</feature>
<dbReference type="AlphaFoldDB" id="A0A225WQB0"/>
<feature type="compositionally biased region" description="Low complexity" evidence="1">
    <location>
        <begin position="7"/>
        <end position="38"/>
    </location>
</feature>
<feature type="compositionally biased region" description="Polar residues" evidence="1">
    <location>
        <begin position="413"/>
        <end position="424"/>
    </location>
</feature>
<reference evidence="3" key="1">
    <citation type="submission" date="2017-03" db="EMBL/GenBank/DDBJ databases">
        <title>Phytopthora megakarya and P. palmivora, two closely related causual agents of cacao black pod achieved similar genome size and gene model numbers by different mechanisms.</title>
        <authorList>
            <person name="Ali S."/>
            <person name="Shao J."/>
            <person name="Larry D.J."/>
            <person name="Kronmiller B."/>
            <person name="Shen D."/>
            <person name="Strem M.D."/>
            <person name="Melnick R.L."/>
            <person name="Guiltinan M.J."/>
            <person name="Tyler B.M."/>
            <person name="Meinhardt L.W."/>
            <person name="Bailey B.A."/>
        </authorList>
    </citation>
    <scope>NUCLEOTIDE SEQUENCE [LARGE SCALE GENOMIC DNA]</scope>
    <source>
        <strain evidence="3">zdho120</strain>
    </source>
</reference>
<accession>A0A225WQB0</accession>
<dbReference type="Proteomes" id="UP000198211">
    <property type="component" value="Unassembled WGS sequence"/>
</dbReference>
<dbReference type="EMBL" id="NBNE01000475">
    <property type="protein sequence ID" value="OWZ19187.1"/>
    <property type="molecule type" value="Genomic_DNA"/>
</dbReference>
<evidence type="ECO:0000313" key="3">
    <source>
        <dbReference type="Proteomes" id="UP000198211"/>
    </source>
</evidence>
<evidence type="ECO:0000256" key="1">
    <source>
        <dbReference type="SAM" id="MobiDB-lite"/>
    </source>
</evidence>
<sequence>MSAPLRTPVSSPASAPTSVLTPVADSASAPTSASVPASEHVSTVTPTPLSGTTEKNFSVDKYFELQEKKLELVAKRRAGAAKPDSPRTVFDGSSIFSSDGGIPVDYVDGELEDEGTSSSYHTPPVLRLGLAALVNAIRTVHLGSIREVLVMQLEALAITSEQRDATGTDDSVRGPWMPSESVIKDQYGSMVPPNEIPLYVTNRIVDDAEAATKHFEPTTDQRRNYYISLFHELRYWSSKKTSGRSKVPEWQALCQSWNQFVTNFNNDPSGYRERISSARERFMKYSITSVVQPFREGSVNANIPCAVPVGVHCPHFPTGDPRISERDLIVYTTNRVPANVKKLRAKLAYTRQHPSVVPEHNTPRNTAPRSVTPRVRGGLRTPSPFPERPTSGRFGETTNPIVSNEYENEPDLGSSTDWYGQQSDPPRGGSYRGQSYASVGGAGRSSYGQPQVDHGLQALHARMEDLESVQASQIAELRQQLNVQKAYVTEAAQTTPNIRVEVFTFSGRR</sequence>
<keyword evidence="3" id="KW-1185">Reference proteome</keyword>
<name>A0A225WQB0_9STRA</name>
<gene>
    <name evidence="2" type="ORF">PHMEG_0006593</name>
</gene>
<feature type="region of interest" description="Disordered" evidence="1">
    <location>
        <begin position="354"/>
        <end position="448"/>
    </location>
</feature>
<proteinExistence type="predicted"/>
<organism evidence="2 3">
    <name type="scientific">Phytophthora megakarya</name>
    <dbReference type="NCBI Taxonomy" id="4795"/>
    <lineage>
        <taxon>Eukaryota</taxon>
        <taxon>Sar</taxon>
        <taxon>Stramenopiles</taxon>
        <taxon>Oomycota</taxon>
        <taxon>Peronosporomycetes</taxon>
        <taxon>Peronosporales</taxon>
        <taxon>Peronosporaceae</taxon>
        <taxon>Phytophthora</taxon>
    </lineage>
</organism>